<comment type="similarity">
    <text evidence="3">Belongs to the methyl-accepting chemotaxis (MCP) protein family.</text>
</comment>
<dbReference type="PANTHER" id="PTHR43531:SF11">
    <property type="entry name" value="METHYL-ACCEPTING CHEMOTAXIS PROTEIN 3"/>
    <property type="match status" value="1"/>
</dbReference>
<keyword evidence="6" id="KW-0472">Membrane</keyword>
<feature type="transmembrane region" description="Helical" evidence="6">
    <location>
        <begin position="181"/>
        <end position="204"/>
    </location>
</feature>
<dbReference type="GO" id="GO:0007165">
    <property type="term" value="P:signal transduction"/>
    <property type="evidence" value="ECO:0007669"/>
    <property type="project" value="UniProtKB-KW"/>
</dbReference>
<dbReference type="CDD" id="cd11386">
    <property type="entry name" value="MCP_signal"/>
    <property type="match status" value="1"/>
</dbReference>
<evidence type="ECO:0000259" key="7">
    <source>
        <dbReference type="PROSITE" id="PS50111"/>
    </source>
</evidence>
<organism evidence="9 10">
    <name type="scientific">Sphingomonas paucimobilis NBRC 13935</name>
    <dbReference type="NCBI Taxonomy" id="1219050"/>
    <lineage>
        <taxon>Bacteria</taxon>
        <taxon>Pseudomonadati</taxon>
        <taxon>Pseudomonadota</taxon>
        <taxon>Alphaproteobacteria</taxon>
        <taxon>Sphingomonadales</taxon>
        <taxon>Sphingomonadaceae</taxon>
        <taxon>Sphingomonas</taxon>
    </lineage>
</organism>
<feature type="compositionally biased region" description="Pro residues" evidence="5">
    <location>
        <begin position="573"/>
        <end position="590"/>
    </location>
</feature>
<dbReference type="InterPro" id="IPR004089">
    <property type="entry name" value="MCPsignal_dom"/>
</dbReference>
<dbReference type="SUPFAM" id="SSF158472">
    <property type="entry name" value="HAMP domain-like"/>
    <property type="match status" value="1"/>
</dbReference>
<protein>
    <submittedName>
        <fullName evidence="9">DNA, contig: SP630</fullName>
    </submittedName>
</protein>
<evidence type="ECO:0000256" key="1">
    <source>
        <dbReference type="ARBA" id="ARBA00004370"/>
    </source>
</evidence>
<evidence type="ECO:0000259" key="8">
    <source>
        <dbReference type="PROSITE" id="PS50885"/>
    </source>
</evidence>
<dbReference type="PROSITE" id="PS50111">
    <property type="entry name" value="CHEMOTAXIS_TRANSDUC_2"/>
    <property type="match status" value="1"/>
</dbReference>
<evidence type="ECO:0000256" key="4">
    <source>
        <dbReference type="PROSITE-ProRule" id="PRU00284"/>
    </source>
</evidence>
<dbReference type="EMBL" id="BBJS01000030">
    <property type="protein sequence ID" value="GAN14165.1"/>
    <property type="molecule type" value="Genomic_DNA"/>
</dbReference>
<dbReference type="PROSITE" id="PS50885">
    <property type="entry name" value="HAMP"/>
    <property type="match status" value="2"/>
</dbReference>
<sequence length="609" mass="63993">MQSINKMVTAAIAAIVLLVLASGAGSVWSNGRQAAARQGITQGSSLLRNHMTADMMHDSVRGDVFSVLRAANIGDLNLADSRKSLADDTALLRKSVLADASYAAAPEVMAQAKRIQPLVDDYIATAQHISDAAVNDRARASSLLPPFLAAFQKLERGMSDLSDLIEAHLADVGQEASRVAMMANILLAVTTFSTFALVMAIGFASRRYIVAPLLTLIEVLKSMTSGRMDVTIPSSDRRDELGQLAGATGALRDQLVAAERAKEEQTHLICDSFGNALSRLAQGDLVARIDAELTGPFAQIKHDFNAAVSALQETLSTVVTAASSINNGAGDIRQASDDLSQRTEQQAASLEETAAAMDEITTTVKETAAGASQANRIVGEAREEARESGEIVRRAVQAMGGIERASSEISEIIAVIDGISFQTNLLALNAGVEAARAGDAGKGFAVVASEVRALAQRSADAAKDVKTRITASSDQVEEGVRLVGETGDALQRIIQRIAEIDGLVSNIANSADRQATGLQQVNTAVAEMDGMTQQNAAMVEQATAAARSLASEADGMTRQIASFRIGSLSKPVAPKPQPAEPTPRPAPTPRPRVAGNTALAIDDDDWSTF</sequence>
<gene>
    <name evidence="9" type="ORF">SP6_30_03060</name>
</gene>
<dbReference type="GO" id="GO:0006935">
    <property type="term" value="P:chemotaxis"/>
    <property type="evidence" value="ECO:0007669"/>
    <property type="project" value="UniProtKB-KW"/>
</dbReference>
<dbReference type="GeneID" id="78528671"/>
<feature type="domain" description="HAMP" evidence="8">
    <location>
        <begin position="207"/>
        <end position="260"/>
    </location>
</feature>
<evidence type="ECO:0000256" key="6">
    <source>
        <dbReference type="SAM" id="Phobius"/>
    </source>
</evidence>
<keyword evidence="6" id="KW-1133">Transmembrane helix</keyword>
<evidence type="ECO:0000313" key="9">
    <source>
        <dbReference type="EMBL" id="GAN14165.1"/>
    </source>
</evidence>
<dbReference type="SMART" id="SM00304">
    <property type="entry name" value="HAMP"/>
    <property type="match status" value="2"/>
</dbReference>
<dbReference type="InterPro" id="IPR051310">
    <property type="entry name" value="MCP_chemotaxis"/>
</dbReference>
<dbReference type="Gene3D" id="6.10.340.10">
    <property type="match status" value="1"/>
</dbReference>
<accession>A0A0C9M326</accession>
<dbReference type="PANTHER" id="PTHR43531">
    <property type="entry name" value="PROTEIN ICFG"/>
    <property type="match status" value="1"/>
</dbReference>
<keyword evidence="10" id="KW-1185">Reference proteome</keyword>
<feature type="region of interest" description="Disordered" evidence="5">
    <location>
        <begin position="566"/>
        <end position="609"/>
    </location>
</feature>
<dbReference type="FunFam" id="1.10.287.950:FF:000001">
    <property type="entry name" value="Methyl-accepting chemotaxis sensory transducer"/>
    <property type="match status" value="1"/>
</dbReference>
<dbReference type="AlphaFoldDB" id="A0A0C9M326"/>
<dbReference type="SMART" id="SM00283">
    <property type="entry name" value="MA"/>
    <property type="match status" value="1"/>
</dbReference>
<dbReference type="GO" id="GO:0016020">
    <property type="term" value="C:membrane"/>
    <property type="evidence" value="ECO:0007669"/>
    <property type="project" value="UniProtKB-SubCell"/>
</dbReference>
<feature type="domain" description="HAMP" evidence="8">
    <location>
        <begin position="275"/>
        <end position="316"/>
    </location>
</feature>
<keyword evidence="6" id="KW-0812">Transmembrane</keyword>
<keyword evidence="2" id="KW-0145">Chemotaxis</keyword>
<dbReference type="Proteomes" id="UP000032025">
    <property type="component" value="Unassembled WGS sequence"/>
</dbReference>
<feature type="domain" description="Methyl-accepting transducer" evidence="7">
    <location>
        <begin position="321"/>
        <end position="550"/>
    </location>
</feature>
<dbReference type="SUPFAM" id="SSF58104">
    <property type="entry name" value="Methyl-accepting chemotaxis protein (MCP) signaling domain"/>
    <property type="match status" value="1"/>
</dbReference>
<keyword evidence="4" id="KW-0807">Transducer</keyword>
<evidence type="ECO:0000256" key="2">
    <source>
        <dbReference type="ARBA" id="ARBA00022500"/>
    </source>
</evidence>
<dbReference type="Pfam" id="PF00015">
    <property type="entry name" value="MCPsignal"/>
    <property type="match status" value="1"/>
</dbReference>
<dbReference type="CDD" id="cd06225">
    <property type="entry name" value="HAMP"/>
    <property type="match status" value="1"/>
</dbReference>
<proteinExistence type="inferred from homology"/>
<dbReference type="RefSeq" id="WP_007404911.1">
    <property type="nucleotide sequence ID" value="NZ_BBJS01000030.1"/>
</dbReference>
<comment type="caution">
    <text evidence="9">The sequence shown here is derived from an EMBL/GenBank/DDBJ whole genome shotgun (WGS) entry which is preliminary data.</text>
</comment>
<reference evidence="9 10" key="1">
    <citation type="submission" date="2014-08" db="EMBL/GenBank/DDBJ databases">
        <title>Whole genome shotgun sequence of Sphingomonas paucimobilis NBRC 13935.</title>
        <authorList>
            <person name="Hosoyama A."/>
            <person name="Hashimoto M."/>
            <person name="Hosoyama Y."/>
            <person name="Noguchi M."/>
            <person name="Uohara A."/>
            <person name="Ohji S."/>
            <person name="Katano-Makiyama Y."/>
            <person name="Ichikawa N."/>
            <person name="Kimura A."/>
            <person name="Yamazoe A."/>
            <person name="Fujita N."/>
        </authorList>
    </citation>
    <scope>NUCLEOTIDE SEQUENCE [LARGE SCALE GENOMIC DNA]</scope>
    <source>
        <strain evidence="9 10">NBRC 13935</strain>
    </source>
</reference>
<dbReference type="Gene3D" id="1.10.287.950">
    <property type="entry name" value="Methyl-accepting chemotaxis protein"/>
    <property type="match status" value="1"/>
</dbReference>
<comment type="subcellular location">
    <subcellularLocation>
        <location evidence="1">Membrane</location>
    </subcellularLocation>
</comment>
<evidence type="ECO:0000256" key="3">
    <source>
        <dbReference type="ARBA" id="ARBA00029447"/>
    </source>
</evidence>
<evidence type="ECO:0000313" key="10">
    <source>
        <dbReference type="Proteomes" id="UP000032025"/>
    </source>
</evidence>
<name>A0A0C9M326_SPHPI</name>
<dbReference type="Pfam" id="PF00672">
    <property type="entry name" value="HAMP"/>
    <property type="match status" value="1"/>
</dbReference>
<evidence type="ECO:0000256" key="5">
    <source>
        <dbReference type="SAM" id="MobiDB-lite"/>
    </source>
</evidence>
<dbReference type="InterPro" id="IPR003660">
    <property type="entry name" value="HAMP_dom"/>
</dbReference>